<feature type="domain" description="HTH luxR-type" evidence="4">
    <location>
        <begin position="166"/>
        <end position="231"/>
    </location>
</feature>
<dbReference type="InterPro" id="IPR036388">
    <property type="entry name" value="WH-like_DNA-bd_sf"/>
</dbReference>
<dbReference type="RefSeq" id="WP_264601563.1">
    <property type="nucleotide sequence ID" value="NZ_JAOQNS010000005.1"/>
</dbReference>
<keyword evidence="2 5" id="KW-0238">DNA-binding</keyword>
<protein>
    <submittedName>
        <fullName evidence="5">DNA-binding CsgD family transcriptional regulator</fullName>
    </submittedName>
</protein>
<proteinExistence type="predicted"/>
<gene>
    <name evidence="5" type="ORF">M2319_002280</name>
</gene>
<comment type="caution">
    <text evidence="5">The sequence shown here is derived from an EMBL/GenBank/DDBJ whole genome shotgun (WGS) entry which is preliminary data.</text>
</comment>
<dbReference type="CDD" id="cd06170">
    <property type="entry name" value="LuxR_C_like"/>
    <property type="match status" value="1"/>
</dbReference>
<name>A0ABT3HC11_9HYPH</name>
<dbReference type="Proteomes" id="UP001209755">
    <property type="component" value="Unassembled WGS sequence"/>
</dbReference>
<dbReference type="EMBL" id="JAOQNS010000005">
    <property type="protein sequence ID" value="MCW2307943.1"/>
    <property type="molecule type" value="Genomic_DNA"/>
</dbReference>
<keyword evidence="3" id="KW-0804">Transcription</keyword>
<dbReference type="InterPro" id="IPR016032">
    <property type="entry name" value="Sig_transdc_resp-reg_C-effctor"/>
</dbReference>
<dbReference type="SUPFAM" id="SSF46894">
    <property type="entry name" value="C-terminal effector domain of the bipartite response regulators"/>
    <property type="match status" value="1"/>
</dbReference>
<organism evidence="5 6">
    <name type="scientific">Rhodobium gokarnense</name>
    <dbReference type="NCBI Taxonomy" id="364296"/>
    <lineage>
        <taxon>Bacteria</taxon>
        <taxon>Pseudomonadati</taxon>
        <taxon>Pseudomonadota</taxon>
        <taxon>Alphaproteobacteria</taxon>
        <taxon>Hyphomicrobiales</taxon>
        <taxon>Rhodobiaceae</taxon>
        <taxon>Rhodobium</taxon>
    </lineage>
</organism>
<evidence type="ECO:0000256" key="3">
    <source>
        <dbReference type="ARBA" id="ARBA00023163"/>
    </source>
</evidence>
<sequence length="251" mass="27180">MTLDDINHRVASIRDATDPATVFDALGDAVRALGGSRMFLTGLPMPGRTLEMLILYSDWPGLTEPAMPLPQVRPDDPALELALIAHWPFVIAPELACYEELKGSRFCQAESPEGAVIVVPFQSHNPYQGVLIVGGLDHRPGGPELGAVNDLAMAAFSRLLGMDEMMAERAGGLSPRERRVVELTAFGKTASEIAEMLQISHRTVHAHLQNASGKLDARNKTQTVVEAIRYGQISLAASLVKTPPRTGFQYS</sequence>
<dbReference type="PANTHER" id="PTHR44688:SF16">
    <property type="entry name" value="DNA-BINDING TRANSCRIPTIONAL ACTIVATOR DEVR_DOSR"/>
    <property type="match status" value="1"/>
</dbReference>
<evidence type="ECO:0000313" key="6">
    <source>
        <dbReference type="Proteomes" id="UP001209755"/>
    </source>
</evidence>
<evidence type="ECO:0000256" key="1">
    <source>
        <dbReference type="ARBA" id="ARBA00023015"/>
    </source>
</evidence>
<dbReference type="PROSITE" id="PS50043">
    <property type="entry name" value="HTH_LUXR_2"/>
    <property type="match status" value="1"/>
</dbReference>
<keyword evidence="1" id="KW-0805">Transcription regulation</keyword>
<dbReference type="SMART" id="SM00421">
    <property type="entry name" value="HTH_LUXR"/>
    <property type="match status" value="1"/>
</dbReference>
<accession>A0ABT3HC11</accession>
<dbReference type="PROSITE" id="PS00622">
    <property type="entry name" value="HTH_LUXR_1"/>
    <property type="match status" value="1"/>
</dbReference>
<keyword evidence="6" id="KW-1185">Reference proteome</keyword>
<dbReference type="Pfam" id="PF00196">
    <property type="entry name" value="GerE"/>
    <property type="match status" value="1"/>
</dbReference>
<dbReference type="Gene3D" id="1.10.10.10">
    <property type="entry name" value="Winged helix-like DNA-binding domain superfamily/Winged helix DNA-binding domain"/>
    <property type="match status" value="1"/>
</dbReference>
<evidence type="ECO:0000256" key="2">
    <source>
        <dbReference type="ARBA" id="ARBA00023125"/>
    </source>
</evidence>
<evidence type="ECO:0000259" key="4">
    <source>
        <dbReference type="PROSITE" id="PS50043"/>
    </source>
</evidence>
<reference evidence="6" key="1">
    <citation type="submission" date="2023-07" db="EMBL/GenBank/DDBJ databases">
        <title>Genome sequencing of Purple Non-Sulfur Bacteria from various extreme environments.</title>
        <authorList>
            <person name="Mayer M."/>
        </authorList>
    </citation>
    <scope>NUCLEOTIDE SEQUENCE [LARGE SCALE GENOMIC DNA]</scope>
    <source>
        <strain evidence="6">DSM 17935</strain>
    </source>
</reference>
<dbReference type="PANTHER" id="PTHR44688">
    <property type="entry name" value="DNA-BINDING TRANSCRIPTIONAL ACTIVATOR DEVR_DOSR"/>
    <property type="match status" value="1"/>
</dbReference>
<dbReference type="PRINTS" id="PR00038">
    <property type="entry name" value="HTHLUXR"/>
</dbReference>
<dbReference type="InterPro" id="IPR000792">
    <property type="entry name" value="Tscrpt_reg_LuxR_C"/>
</dbReference>
<dbReference type="GO" id="GO:0003677">
    <property type="term" value="F:DNA binding"/>
    <property type="evidence" value="ECO:0007669"/>
    <property type="project" value="UniProtKB-KW"/>
</dbReference>
<evidence type="ECO:0000313" key="5">
    <source>
        <dbReference type="EMBL" id="MCW2307943.1"/>
    </source>
</evidence>